<gene>
    <name evidence="4" type="ORF">BXY57_1535</name>
</gene>
<dbReference type="OrthoDB" id="9803017at2"/>
<name>A0A2M9CVK1_9BACT</name>
<protein>
    <submittedName>
        <fullName evidence="4">16S rRNA (Guanine(966)-N(2))-methyltransferase RsmD</fullName>
    </submittedName>
</protein>
<dbReference type="PIRSF" id="PIRSF004553">
    <property type="entry name" value="CHP00095"/>
    <property type="match status" value="1"/>
</dbReference>
<dbReference type="PANTHER" id="PTHR43542:SF1">
    <property type="entry name" value="METHYLTRANSFERASE"/>
    <property type="match status" value="1"/>
</dbReference>
<dbReference type="CDD" id="cd02440">
    <property type="entry name" value="AdoMet_MTases"/>
    <property type="match status" value="1"/>
</dbReference>
<evidence type="ECO:0000313" key="5">
    <source>
        <dbReference type="Proteomes" id="UP000230000"/>
    </source>
</evidence>
<dbReference type="Pfam" id="PF03602">
    <property type="entry name" value="Cons_hypoth95"/>
    <property type="match status" value="1"/>
</dbReference>
<dbReference type="RefSeq" id="WP_100314487.1">
    <property type="nucleotide sequence ID" value="NZ_PGFG01000001.1"/>
</dbReference>
<keyword evidence="5" id="KW-1185">Reference proteome</keyword>
<dbReference type="Proteomes" id="UP000230000">
    <property type="component" value="Unassembled WGS sequence"/>
</dbReference>
<dbReference type="PROSITE" id="PS00092">
    <property type="entry name" value="N6_MTASE"/>
    <property type="match status" value="1"/>
</dbReference>
<reference evidence="4 5" key="1">
    <citation type="submission" date="2017-11" db="EMBL/GenBank/DDBJ databases">
        <title>Genomic Encyclopedia of Archaeal and Bacterial Type Strains, Phase II (KMG-II): From Individual Species to Whole Genera.</title>
        <authorList>
            <person name="Goeker M."/>
        </authorList>
    </citation>
    <scope>NUCLEOTIDE SEQUENCE [LARGE SCALE GENOMIC DNA]</scope>
    <source>
        <strain evidence="4 5">DSM 27268</strain>
    </source>
</reference>
<dbReference type="InterPro" id="IPR002052">
    <property type="entry name" value="DNA_methylase_N6_adenine_CS"/>
</dbReference>
<dbReference type="GO" id="GO:0031167">
    <property type="term" value="P:rRNA methylation"/>
    <property type="evidence" value="ECO:0007669"/>
    <property type="project" value="InterPro"/>
</dbReference>
<organism evidence="4 5">
    <name type="scientific">Thermoflavifilum aggregans</name>
    <dbReference type="NCBI Taxonomy" id="454188"/>
    <lineage>
        <taxon>Bacteria</taxon>
        <taxon>Pseudomonadati</taxon>
        <taxon>Bacteroidota</taxon>
        <taxon>Chitinophagia</taxon>
        <taxon>Chitinophagales</taxon>
        <taxon>Chitinophagaceae</taxon>
        <taxon>Thermoflavifilum</taxon>
    </lineage>
</organism>
<evidence type="ECO:0000256" key="3">
    <source>
        <dbReference type="SAM" id="MobiDB-lite"/>
    </source>
</evidence>
<dbReference type="AlphaFoldDB" id="A0A2M9CVK1"/>
<dbReference type="Gene3D" id="3.40.50.150">
    <property type="entry name" value="Vaccinia Virus protein VP39"/>
    <property type="match status" value="1"/>
</dbReference>
<feature type="region of interest" description="Disordered" evidence="3">
    <location>
        <begin position="1"/>
        <end position="25"/>
    </location>
</feature>
<dbReference type="PANTHER" id="PTHR43542">
    <property type="entry name" value="METHYLTRANSFERASE"/>
    <property type="match status" value="1"/>
</dbReference>
<dbReference type="InterPro" id="IPR004398">
    <property type="entry name" value="RNA_MeTrfase_RsmD"/>
</dbReference>
<dbReference type="EMBL" id="PGFG01000001">
    <property type="protein sequence ID" value="PJJ75941.1"/>
    <property type="molecule type" value="Genomic_DNA"/>
</dbReference>
<dbReference type="GO" id="GO:0008168">
    <property type="term" value="F:methyltransferase activity"/>
    <property type="evidence" value="ECO:0007669"/>
    <property type="project" value="UniProtKB-KW"/>
</dbReference>
<keyword evidence="1 4" id="KW-0489">Methyltransferase</keyword>
<evidence type="ECO:0000313" key="4">
    <source>
        <dbReference type="EMBL" id="PJJ75941.1"/>
    </source>
</evidence>
<comment type="caution">
    <text evidence="4">The sequence shown here is derived from an EMBL/GenBank/DDBJ whole genome shotgun (WGS) entry which is preliminary data.</text>
</comment>
<evidence type="ECO:0000256" key="2">
    <source>
        <dbReference type="ARBA" id="ARBA00022679"/>
    </source>
</evidence>
<dbReference type="SUPFAM" id="SSF53335">
    <property type="entry name" value="S-adenosyl-L-methionine-dependent methyltransferases"/>
    <property type="match status" value="1"/>
</dbReference>
<proteinExistence type="predicted"/>
<accession>A0A2M9CVK1</accession>
<keyword evidence="2 4" id="KW-0808">Transferase</keyword>
<dbReference type="GO" id="GO:0003676">
    <property type="term" value="F:nucleic acid binding"/>
    <property type="evidence" value="ECO:0007669"/>
    <property type="project" value="InterPro"/>
</dbReference>
<evidence type="ECO:0000256" key="1">
    <source>
        <dbReference type="ARBA" id="ARBA00022603"/>
    </source>
</evidence>
<sequence>MRIISGSWKGRKFSPPAGFRSRPTSDRAKEGLFNILQHRLDLSGMEALDLFAGTGSVGYELASRGAQRVVMVDHHRKVVQFIQQQIRQWGMVSCEAIQADAWYFIKHTPDRFDLIFADPPYQMEDIRLLPDTILQRGLLKKDGWLVLEHTAQIHFDHHPHLMFSRRYGKTVFSFFRDQPVSSSEPLSAHNS</sequence>
<dbReference type="InterPro" id="IPR029063">
    <property type="entry name" value="SAM-dependent_MTases_sf"/>
</dbReference>